<dbReference type="Pfam" id="PF13671">
    <property type="entry name" value="AAA_33"/>
    <property type="match status" value="1"/>
</dbReference>
<gene>
    <name evidence="4" type="primary">N4bp2</name>
    <name evidence="4" type="ORF">SERLUN_R08567</name>
</gene>
<dbReference type="Pfam" id="PF25126">
    <property type="entry name" value="DUF7818"/>
    <property type="match status" value="1"/>
</dbReference>
<dbReference type="Gene3D" id="3.30.1370.110">
    <property type="match status" value="1"/>
</dbReference>
<dbReference type="CDD" id="cd14279">
    <property type="entry name" value="CUE"/>
    <property type="match status" value="1"/>
</dbReference>
<dbReference type="GO" id="GO:0043130">
    <property type="term" value="F:ubiquitin binding"/>
    <property type="evidence" value="ECO:0007669"/>
    <property type="project" value="InterPro"/>
</dbReference>
<dbReference type="InterPro" id="IPR036063">
    <property type="entry name" value="Smr_dom_sf"/>
</dbReference>
<dbReference type="Pfam" id="PF01713">
    <property type="entry name" value="Smr"/>
    <property type="match status" value="1"/>
</dbReference>
<dbReference type="InterPro" id="IPR003892">
    <property type="entry name" value="CUE"/>
</dbReference>
<feature type="region of interest" description="Disordered" evidence="1">
    <location>
        <begin position="1471"/>
        <end position="1491"/>
    </location>
</feature>
<evidence type="ECO:0000259" key="2">
    <source>
        <dbReference type="PROSITE" id="PS50828"/>
    </source>
</evidence>
<feature type="non-terminal residue" evidence="4">
    <location>
        <position position="1791"/>
    </location>
</feature>
<feature type="compositionally biased region" description="Polar residues" evidence="1">
    <location>
        <begin position="9"/>
        <end position="18"/>
    </location>
</feature>
<evidence type="ECO:0000256" key="1">
    <source>
        <dbReference type="SAM" id="MobiDB-lite"/>
    </source>
</evidence>
<dbReference type="PANTHER" id="PTHR46535">
    <property type="entry name" value="NEDD4-BINDING PROTEIN 2"/>
    <property type="match status" value="1"/>
</dbReference>
<dbReference type="EMBL" id="VXBA01002751">
    <property type="protein sequence ID" value="NXM71271.1"/>
    <property type="molecule type" value="Genomic_DNA"/>
</dbReference>
<dbReference type="InterPro" id="IPR013899">
    <property type="entry name" value="DUF1771"/>
</dbReference>
<feature type="region of interest" description="Disordered" evidence="1">
    <location>
        <begin position="1161"/>
        <end position="1193"/>
    </location>
</feature>
<comment type="caution">
    <text evidence="4">The sequence shown here is derived from an EMBL/GenBank/DDBJ whole genome shotgun (WGS) entry which is preliminary data.</text>
</comment>
<proteinExistence type="predicted"/>
<organism evidence="4 5">
    <name type="scientific">Serilophus lunatus</name>
    <name type="common">silver-breasted broadbill</name>
    <dbReference type="NCBI Taxonomy" id="239386"/>
    <lineage>
        <taxon>Eukaryota</taxon>
        <taxon>Metazoa</taxon>
        <taxon>Chordata</taxon>
        <taxon>Craniata</taxon>
        <taxon>Vertebrata</taxon>
        <taxon>Euteleostomi</taxon>
        <taxon>Archelosauria</taxon>
        <taxon>Archosauria</taxon>
        <taxon>Dinosauria</taxon>
        <taxon>Saurischia</taxon>
        <taxon>Theropoda</taxon>
        <taxon>Coelurosauria</taxon>
        <taxon>Aves</taxon>
        <taxon>Neognathae</taxon>
        <taxon>Neoaves</taxon>
        <taxon>Telluraves</taxon>
        <taxon>Australaves</taxon>
        <taxon>Passeriformes</taxon>
        <taxon>Eurylaimidae</taxon>
        <taxon>Serilophus</taxon>
    </lineage>
</organism>
<dbReference type="Pfam" id="PF25124">
    <property type="entry name" value="DUF7816"/>
    <property type="match status" value="1"/>
</dbReference>
<evidence type="ECO:0000313" key="4">
    <source>
        <dbReference type="EMBL" id="NXM71271.1"/>
    </source>
</evidence>
<dbReference type="GO" id="GO:0004519">
    <property type="term" value="F:endonuclease activity"/>
    <property type="evidence" value="ECO:0007669"/>
    <property type="project" value="TreeGrafter"/>
</dbReference>
<evidence type="ECO:0000313" key="5">
    <source>
        <dbReference type="Proteomes" id="UP000553648"/>
    </source>
</evidence>
<dbReference type="InterPro" id="IPR002625">
    <property type="entry name" value="Smr_dom"/>
</dbReference>
<dbReference type="Gene3D" id="1.10.8.10">
    <property type="entry name" value="DNA helicase RuvA subunit, C-terminal domain"/>
    <property type="match status" value="1"/>
</dbReference>
<reference evidence="4 5" key="1">
    <citation type="submission" date="2019-09" db="EMBL/GenBank/DDBJ databases">
        <title>Bird 10,000 Genomes (B10K) Project - Family phase.</title>
        <authorList>
            <person name="Zhang G."/>
        </authorList>
    </citation>
    <scope>NUCLEOTIDE SEQUENCE [LARGE SCALE GENOMIC DNA]</scope>
    <source>
        <strain evidence="4">B10K-DU-002-03</strain>
        <tissue evidence="4">Muscle</tissue>
    </source>
</reference>
<dbReference type="PANTHER" id="PTHR46535:SF1">
    <property type="entry name" value="NEDD4-BINDING PROTEIN 2"/>
    <property type="match status" value="1"/>
</dbReference>
<feature type="non-terminal residue" evidence="4">
    <location>
        <position position="1"/>
    </location>
</feature>
<dbReference type="InterPro" id="IPR027417">
    <property type="entry name" value="P-loop_NTPase"/>
</dbReference>
<dbReference type="Pfam" id="PF08590">
    <property type="entry name" value="DUF1771"/>
    <property type="match status" value="1"/>
</dbReference>
<dbReference type="SUPFAM" id="SSF160443">
    <property type="entry name" value="SMR domain-like"/>
    <property type="match status" value="1"/>
</dbReference>
<accession>A0A7L1CZM1</accession>
<feature type="region of interest" description="Disordered" evidence="1">
    <location>
        <begin position="818"/>
        <end position="852"/>
    </location>
</feature>
<dbReference type="InterPro" id="IPR056718">
    <property type="entry name" value="DUF7816"/>
</dbReference>
<feature type="domain" description="Smr" evidence="2">
    <location>
        <begin position="1712"/>
        <end position="1791"/>
    </location>
</feature>
<feature type="compositionally biased region" description="Basic and acidic residues" evidence="1">
    <location>
        <begin position="628"/>
        <end position="644"/>
    </location>
</feature>
<dbReference type="InterPro" id="IPR056719">
    <property type="entry name" value="DUF7817"/>
</dbReference>
<dbReference type="InterPro" id="IPR041801">
    <property type="entry name" value="N4BP2_CUE"/>
</dbReference>
<evidence type="ECO:0000259" key="3">
    <source>
        <dbReference type="PROSITE" id="PS51140"/>
    </source>
</evidence>
<feature type="compositionally biased region" description="Polar residues" evidence="1">
    <location>
        <begin position="1481"/>
        <end position="1490"/>
    </location>
</feature>
<feature type="region of interest" description="Disordered" evidence="1">
    <location>
        <begin position="613"/>
        <end position="694"/>
    </location>
</feature>
<sequence length="1791" mass="200109">MPRRRKTGGSPSQKNGTSERPAVALSQEDPSHLVSQAMHYVNKEELFNSMSEMFSILDPSVIYMVLSECDFKVENAMDHLLELSAHAKGVASSKTLCFDSAAASLALVNQQRSVANERMGESTSEQSNSGQAMEKVLSSDVQLTEELDSLIENAFQSYSLSDELPNSANDQIEHKHPVEHDGFIEFPKWKKSDSVCNVLLFPQQAEKNNEALENYYCSQPPVSQLSIQASSLAASDTSAQVLEDSDSSGIHVQHDVASELYKQPNGEIPCGNSGQAQGTVLTQSSVTSVSDESSQRPLEVGVAVTGDPNLRCLEQNEEVVTAFNSCQSTSLPETYVSLETPSLETENPADSQQTQQDYNLNISTPSGLSQQHWNVMAPVFYPSTASHSFVVPVAVSPGQWRPVSDYRTSEKGLFLSSPVVSNAWDSNPSLKVWGNQDKNSKLNLSQAQQPHVCHTMRKKMHLIGQVLVLLRGVPGSGKSYLARNLLEDNPGGIILSTDDYFYKHGQYHYDPCCLGEAHDWNRKRAKEAFEMKLSPIIIDNTNIQAWEMKPYVTLAQQFKYKVMFREPDTWWKFKPQELERRNIHGVSKEKIKKMLERYERCLTVRSILDSSVPDKSEAASWSEDPCQEESHRKREAHSDVKEEPPFASDVEPLELAEVDKTLPGTSLTLESSCDPEHFQQEEKEMENNSVEHNSENCTIQDDLDVCLSDGIEKEPHLEKKEGKGEKVEKNTETEMDGVDMITGEETVCLHTAGAEEYSDNNFLTVQTAVEQSDKICTEPTPTQTSNTVEPGSSAIDMSGELELLNFLGDWPVEQTMGQRVKRSRKLEKSALKSDKEGETPSQQHPEIDKEQMDLPEMCTVEKAHEEENLASCCSSVSSDKITQEFQMVGHWPVSASLEQRQQRSKRMRKTNQTEGRNTEADININALETVGVLHGTAVSTAEQPDIKSFPTHQDEIVASETVGEEKSQQNKRTKKHHKLALTFTNNSLPHPKKEDHLSVLNAAEEKQDTCLCRQKSSHSQTEAQDFALLWRLEKKMLFPESTKVLHGRLDGFKPKHVDNASDSQEKIPYRVTYDKSTFVEESELIDIDESEKLETLCKLFESVSFEALKDLYERCNKDIDWATGLLLDSNEKLCKAVDTEYFHVREAEPVVADLDFKASTNHDENLKGGEQRAQVSGAGGISEASEDKNSSLSIAASRATEAAVTDADVSDPFTATSLNDSEELKDSIDAAPRTGTSSSAAAGVTELSISGKQKLESEGFVEEAINEPSLSQLDAGFYASMTLPHGPNTTSTNLKFELNNESDINPSESNAENSKVATLLLEMDHAPLVSPRSDKETEMDKETRGSSREICAKEEIQTPSWSAAKAKRQSPIPASHAAFSIDCLELTLPPELALQLKEIFGPVGIDAGSLTVEDCVVHIDLNLAKVIHEKWKESILKRQQRGESCKLSAEGPTVIQQIDTDDSEIMLSQNTDSKMQKKKMSWTSGTSNDMQMKKPATSDVFPFMDHWNAQIQKVSLRQIISEEIAMQERQDMNRVPSMARKDCAAKLKEKQLFEMFPTINQNFLMDIFRDNNYSLEQTEQFLNCVLEADPVKTVIAQEGVQQNEIVSSYSAKNRDKKAKKSKEEDDPLSEMFQDFEYPQYDDLRAEAFCHQQKRQECLRKAGEAYRMGMKPVAAFYAHQGRLHEQKMKEANHAAAVQIFERVNTSLLPMNVLDLHGLHVDEAVNQLSRVLQEKSEEYQQAGGKPYLSVITGRGSHSQGGVARIRPAAIRYLTTHNYRFTEIKPGFLKVMLN</sequence>
<dbReference type="GO" id="GO:0005634">
    <property type="term" value="C:nucleus"/>
    <property type="evidence" value="ECO:0007669"/>
    <property type="project" value="TreeGrafter"/>
</dbReference>
<dbReference type="CDD" id="cd14365">
    <property type="entry name" value="CUE_N4BP2"/>
    <property type="match status" value="1"/>
</dbReference>
<dbReference type="SUPFAM" id="SSF52540">
    <property type="entry name" value="P-loop containing nucleoside triphosphate hydrolases"/>
    <property type="match status" value="1"/>
</dbReference>
<dbReference type="SMART" id="SM00463">
    <property type="entry name" value="SMR"/>
    <property type="match status" value="1"/>
</dbReference>
<dbReference type="InterPro" id="IPR052772">
    <property type="entry name" value="Endo/PolyKinase_Domain-Protein"/>
</dbReference>
<dbReference type="OrthoDB" id="3231855at2759"/>
<feature type="region of interest" description="Disordered" evidence="1">
    <location>
        <begin position="896"/>
        <end position="915"/>
    </location>
</feature>
<dbReference type="PROSITE" id="PS51140">
    <property type="entry name" value="CUE"/>
    <property type="match status" value="1"/>
</dbReference>
<dbReference type="SUPFAM" id="SSF46934">
    <property type="entry name" value="UBA-like"/>
    <property type="match status" value="1"/>
</dbReference>
<protein>
    <submittedName>
        <fullName evidence="4">N4BP2 protein</fullName>
    </submittedName>
</protein>
<feature type="compositionally biased region" description="Basic and acidic residues" evidence="1">
    <location>
        <begin position="826"/>
        <end position="838"/>
    </location>
</feature>
<dbReference type="InterPro" id="IPR056720">
    <property type="entry name" value="DUF7818"/>
</dbReference>
<feature type="compositionally biased region" description="Basic and acidic residues" evidence="1">
    <location>
        <begin position="1161"/>
        <end position="1170"/>
    </location>
</feature>
<name>A0A7L1CZM1_9PASS</name>
<dbReference type="PROSITE" id="PS50828">
    <property type="entry name" value="SMR"/>
    <property type="match status" value="1"/>
</dbReference>
<feature type="region of interest" description="Disordered" evidence="1">
    <location>
        <begin position="1"/>
        <end position="29"/>
    </location>
</feature>
<feature type="region of interest" description="Disordered" evidence="1">
    <location>
        <begin position="1211"/>
        <end position="1242"/>
    </location>
</feature>
<dbReference type="Pfam" id="PF25125">
    <property type="entry name" value="DUF7817"/>
    <property type="match status" value="1"/>
</dbReference>
<dbReference type="InterPro" id="IPR009060">
    <property type="entry name" value="UBA-like_sf"/>
</dbReference>
<keyword evidence="5" id="KW-1185">Reference proteome</keyword>
<feature type="compositionally biased region" description="Basic and acidic residues" evidence="1">
    <location>
        <begin position="674"/>
        <end position="686"/>
    </location>
</feature>
<dbReference type="SMART" id="SM01162">
    <property type="entry name" value="DUF1771"/>
    <property type="match status" value="1"/>
</dbReference>
<dbReference type="Gene3D" id="3.40.50.300">
    <property type="entry name" value="P-loop containing nucleotide triphosphate hydrolases"/>
    <property type="match status" value="1"/>
</dbReference>
<dbReference type="Proteomes" id="UP000553648">
    <property type="component" value="Unassembled WGS sequence"/>
</dbReference>
<feature type="domain" description="CUE" evidence="3">
    <location>
        <begin position="42"/>
        <end position="85"/>
    </location>
</feature>